<dbReference type="SMART" id="SM00255">
    <property type="entry name" value="TIR"/>
    <property type="match status" value="1"/>
</dbReference>
<keyword evidence="4" id="KW-1185">Reference proteome</keyword>
<feature type="compositionally biased region" description="Pro residues" evidence="1">
    <location>
        <begin position="196"/>
        <end position="206"/>
    </location>
</feature>
<dbReference type="Pfam" id="PF13676">
    <property type="entry name" value="TIR_2"/>
    <property type="match status" value="1"/>
</dbReference>
<evidence type="ECO:0000313" key="4">
    <source>
        <dbReference type="Proteomes" id="UP000000657"/>
    </source>
</evidence>
<dbReference type="Proteomes" id="UP000000657">
    <property type="component" value="Chromosome"/>
</dbReference>
<dbReference type="AlphaFoldDB" id="Q0REH0"/>
<dbReference type="SUPFAM" id="SSF52200">
    <property type="entry name" value="Toll/Interleukin receptor TIR domain"/>
    <property type="match status" value="1"/>
</dbReference>
<dbReference type="KEGG" id="fal:FRAAL5507"/>
<dbReference type="STRING" id="326424.FRAAL5507"/>
<reference evidence="3 4" key="1">
    <citation type="journal article" date="2007" name="Genome Res.">
        <title>Genome characteristics of facultatively symbiotic Frankia sp. strains reflect host range and host plant biogeography.</title>
        <authorList>
            <person name="Normand P."/>
            <person name="Lapierre P."/>
            <person name="Tisa L.S."/>
            <person name="Gogarten J.P."/>
            <person name="Alloisio N."/>
            <person name="Bagnarol E."/>
            <person name="Bassi C.A."/>
            <person name="Berry A.M."/>
            <person name="Bickhart D.M."/>
            <person name="Choisne N."/>
            <person name="Couloux A."/>
            <person name="Cournoyer B."/>
            <person name="Cruveiller S."/>
            <person name="Daubin V."/>
            <person name="Demange N."/>
            <person name="Francino M.P."/>
            <person name="Goltsman E."/>
            <person name="Huang Y."/>
            <person name="Kopp O.R."/>
            <person name="Labarre L."/>
            <person name="Lapidus A."/>
            <person name="Lavire C."/>
            <person name="Marechal J."/>
            <person name="Martinez M."/>
            <person name="Mastronunzio J.E."/>
            <person name="Mullin B.C."/>
            <person name="Niemann J."/>
            <person name="Pujic P."/>
            <person name="Rawnsley T."/>
            <person name="Rouy Z."/>
            <person name="Schenowitz C."/>
            <person name="Sellstedt A."/>
            <person name="Tavares F."/>
            <person name="Tomkins J.P."/>
            <person name="Vallenet D."/>
            <person name="Valverde C."/>
            <person name="Wall L.G."/>
            <person name="Wang Y."/>
            <person name="Medigue C."/>
            <person name="Benson D.R."/>
        </authorList>
    </citation>
    <scope>NUCLEOTIDE SEQUENCE [LARGE SCALE GENOMIC DNA]</scope>
    <source>
        <strain evidence="4">DSM 45986 / CECT 9034 / ACN14a</strain>
    </source>
</reference>
<evidence type="ECO:0000256" key="1">
    <source>
        <dbReference type="SAM" id="MobiDB-lite"/>
    </source>
</evidence>
<dbReference type="InterPro" id="IPR000157">
    <property type="entry name" value="TIR_dom"/>
</dbReference>
<dbReference type="InterPro" id="IPR047216">
    <property type="entry name" value="Endonuclease_DUF559_bact"/>
</dbReference>
<dbReference type="Pfam" id="PF04480">
    <property type="entry name" value="DUF559"/>
    <property type="match status" value="1"/>
</dbReference>
<dbReference type="RefSeq" id="WP_011606591.1">
    <property type="nucleotide sequence ID" value="NC_008278.1"/>
</dbReference>
<evidence type="ECO:0000313" key="3">
    <source>
        <dbReference type="EMBL" id="CAJ64140.1"/>
    </source>
</evidence>
<feature type="compositionally biased region" description="Low complexity" evidence="1">
    <location>
        <begin position="207"/>
        <end position="229"/>
    </location>
</feature>
<accession>Q0REH0</accession>
<dbReference type="PANTHER" id="PTHR38590">
    <property type="entry name" value="BLL0828 PROTEIN"/>
    <property type="match status" value="1"/>
</dbReference>
<dbReference type="SUPFAM" id="SSF52980">
    <property type="entry name" value="Restriction endonuclease-like"/>
    <property type="match status" value="1"/>
</dbReference>
<sequence>MGRWDFFLSYAAEDRLWAEWLAWQLESAHYRVLIRAWDFVPGSNWSLHIQQGVVGAERTIVVLSAAYLRSLDDTPEWQAAFAADPSGAGRRLLPVRVEDCELPGLLKQLAPIDLFDQPADSARDTLIALVRHAIDGRAKPNIEPAFPAQAQTRLAEPAFPSAPTGCGSRAGSPATPPTGEAASAWRRRTNQAAGTPRPPVAAPGGPPRTTQPRPATMLAIRPGSGNDSAPSPPNAAPVSPLSDPAARGPEEAARNPGQAARDAPRANPPQKSGRPAAAPRRRRGGSWATLPADRVIRLADTVEPAVRAALDPLPADAPAVLGYRPDAQPSLAACQRALLADLESVAVALFPDWLPGAEVIESAGGVGVAAARALASRSAAALDVFGPYLADLAERSLRGAPTGTRFTVEVRAAGVAKAIAAGFGRERLVLLVDPGASGGRLRDRRTALDALAWFAYTARVGVWLTGLPDGPDADRARTVSCPASGRPAPADGASEPAASPLPGEVATPTPATLSTAAINQMEPTAATREGRIRARSAGAEPARPQSTWRAPAAPPSSTTMAPTTTTPTTATATATDEPGMPAGGDDRPNRVVLPAVVGRPHPASRAEKRLEGALRAKEWAHGRAWNQPYRSGPLTGLHYLDLIWSAERVVIEVDGPEHRGVAHYESDRRRDAELVLDGFAVLRFTNDQVLDDVDAVASQIERCVEARRKTPKEA</sequence>
<proteinExistence type="predicted"/>
<dbReference type="HOGENOM" id="CLU_386738_0_0_11"/>
<feature type="region of interest" description="Disordered" evidence="1">
    <location>
        <begin position="523"/>
        <end position="588"/>
    </location>
</feature>
<dbReference type="Gene3D" id="3.40.960.10">
    <property type="entry name" value="VSR Endonuclease"/>
    <property type="match status" value="1"/>
</dbReference>
<protein>
    <recommendedName>
        <fullName evidence="2">TIR domain-containing protein</fullName>
    </recommendedName>
</protein>
<dbReference type="GO" id="GO:0007165">
    <property type="term" value="P:signal transduction"/>
    <property type="evidence" value="ECO:0007669"/>
    <property type="project" value="InterPro"/>
</dbReference>
<dbReference type="InterPro" id="IPR007569">
    <property type="entry name" value="DUF559"/>
</dbReference>
<dbReference type="InterPro" id="IPR035897">
    <property type="entry name" value="Toll_tir_struct_dom_sf"/>
</dbReference>
<gene>
    <name evidence="3" type="ordered locus">FRAAL5507</name>
</gene>
<feature type="compositionally biased region" description="Low complexity" evidence="1">
    <location>
        <begin position="555"/>
        <end position="575"/>
    </location>
</feature>
<dbReference type="PANTHER" id="PTHR38590:SF1">
    <property type="entry name" value="BLL0828 PROTEIN"/>
    <property type="match status" value="1"/>
</dbReference>
<dbReference type="EMBL" id="CT573213">
    <property type="protein sequence ID" value="CAJ64140.1"/>
    <property type="molecule type" value="Genomic_DNA"/>
</dbReference>
<feature type="domain" description="TIR" evidence="2">
    <location>
        <begin position="2"/>
        <end position="134"/>
    </location>
</feature>
<organism evidence="3 4">
    <name type="scientific">Frankia alni (strain DSM 45986 / CECT 9034 / ACN14a)</name>
    <dbReference type="NCBI Taxonomy" id="326424"/>
    <lineage>
        <taxon>Bacteria</taxon>
        <taxon>Bacillati</taxon>
        <taxon>Actinomycetota</taxon>
        <taxon>Actinomycetes</taxon>
        <taxon>Frankiales</taxon>
        <taxon>Frankiaceae</taxon>
        <taxon>Frankia</taxon>
    </lineage>
</organism>
<feature type="region of interest" description="Disordered" evidence="1">
    <location>
        <begin position="468"/>
        <end position="509"/>
    </location>
</feature>
<evidence type="ECO:0000259" key="2">
    <source>
        <dbReference type="PROSITE" id="PS50104"/>
    </source>
</evidence>
<dbReference type="Gene3D" id="3.40.50.10140">
    <property type="entry name" value="Toll/interleukin-1 receptor homology (TIR) domain"/>
    <property type="match status" value="1"/>
</dbReference>
<feature type="region of interest" description="Disordered" evidence="1">
    <location>
        <begin position="158"/>
        <end position="288"/>
    </location>
</feature>
<dbReference type="PROSITE" id="PS50104">
    <property type="entry name" value="TIR"/>
    <property type="match status" value="1"/>
</dbReference>
<name>Q0REH0_FRAAA</name>
<dbReference type="InterPro" id="IPR011335">
    <property type="entry name" value="Restrct_endonuc-II-like"/>
</dbReference>
<dbReference type="eggNOG" id="COG2852">
    <property type="taxonomic scope" value="Bacteria"/>
</dbReference>